<proteinExistence type="inferred from homology"/>
<dbReference type="PANTHER" id="PTHR43133:SF46">
    <property type="entry name" value="RNA POLYMERASE SIGMA-70 FACTOR ECF SUBFAMILY"/>
    <property type="match status" value="1"/>
</dbReference>
<dbReference type="InterPro" id="IPR007627">
    <property type="entry name" value="RNA_pol_sigma70_r2"/>
</dbReference>
<dbReference type="InterPro" id="IPR013249">
    <property type="entry name" value="RNA_pol_sigma70_r4_t2"/>
</dbReference>
<keyword evidence="8" id="KW-1185">Reference proteome</keyword>
<gene>
    <name evidence="7" type="ORF">ADIARSV_0260</name>
</gene>
<dbReference type="eggNOG" id="COG1595">
    <property type="taxonomic scope" value="Bacteria"/>
</dbReference>
<dbReference type="InterPro" id="IPR036388">
    <property type="entry name" value="WH-like_DNA-bd_sf"/>
</dbReference>
<dbReference type="InterPro" id="IPR039425">
    <property type="entry name" value="RNA_pol_sigma-70-like"/>
</dbReference>
<dbReference type="Proteomes" id="UP000014174">
    <property type="component" value="Unassembled WGS sequence"/>
</dbReference>
<evidence type="ECO:0000259" key="6">
    <source>
        <dbReference type="Pfam" id="PF08281"/>
    </source>
</evidence>
<dbReference type="GO" id="GO:0003677">
    <property type="term" value="F:DNA binding"/>
    <property type="evidence" value="ECO:0007669"/>
    <property type="project" value="InterPro"/>
</dbReference>
<feature type="domain" description="RNA polymerase sigma factor 70 region 4 type 2" evidence="6">
    <location>
        <begin position="121"/>
        <end position="173"/>
    </location>
</feature>
<keyword evidence="2" id="KW-0805">Transcription regulation</keyword>
<dbReference type="SUPFAM" id="SSF88659">
    <property type="entry name" value="Sigma3 and sigma4 domains of RNA polymerase sigma factors"/>
    <property type="match status" value="1"/>
</dbReference>
<dbReference type="GO" id="GO:0006352">
    <property type="term" value="P:DNA-templated transcription initiation"/>
    <property type="evidence" value="ECO:0007669"/>
    <property type="project" value="InterPro"/>
</dbReference>
<name>R9GXQ0_9SPHI</name>
<evidence type="ECO:0000313" key="7">
    <source>
        <dbReference type="EMBL" id="EOR96531.1"/>
    </source>
</evidence>
<sequence>MENLKDDALLNLMKQDDADAFAVVVHRYRRKLYIQIYRKLGSEDDTKDMLQDIYLSLWNNRMSIVITESFLPYLSRAAHYTIVDQYLFRKKRSALEVSLSLMDDPSHLPVEETILAEDLQQEFDQELLKLSVTVQDVFWLSRKEGLSIKEIAVRLDLSEQTVKNYITSALQCLRAYLKEDNLSFIFALASAYFFKW</sequence>
<evidence type="ECO:0000313" key="8">
    <source>
        <dbReference type="Proteomes" id="UP000014174"/>
    </source>
</evidence>
<comment type="similarity">
    <text evidence="1">Belongs to the sigma-70 factor family. ECF subfamily.</text>
</comment>
<dbReference type="AlphaFoldDB" id="R9GXQ0"/>
<dbReference type="GO" id="GO:0016987">
    <property type="term" value="F:sigma factor activity"/>
    <property type="evidence" value="ECO:0007669"/>
    <property type="project" value="UniProtKB-KW"/>
</dbReference>
<evidence type="ECO:0000256" key="4">
    <source>
        <dbReference type="ARBA" id="ARBA00023163"/>
    </source>
</evidence>
<keyword evidence="4" id="KW-0804">Transcription</keyword>
<reference evidence="7 8" key="1">
    <citation type="journal article" date="2013" name="Genome Announc.">
        <title>Draft Genome Sequence of Arcticibacter svalbardensis Strain MN12-7T, a Member of the Family Sphingobacteriaceae Isolated from an Arctic Soil Sample.</title>
        <authorList>
            <person name="Shivaji S."/>
            <person name="Ara S."/>
            <person name="Prasad S."/>
            <person name="Manasa B.P."/>
            <person name="Begum Z."/>
            <person name="Singh A."/>
            <person name="Kumar Pinnaka A."/>
        </authorList>
    </citation>
    <scope>NUCLEOTIDE SEQUENCE [LARGE SCALE GENOMIC DNA]</scope>
    <source>
        <strain evidence="7 8">MN12-7</strain>
    </source>
</reference>
<dbReference type="InterPro" id="IPR013324">
    <property type="entry name" value="RNA_pol_sigma_r3/r4-like"/>
</dbReference>
<feature type="domain" description="RNA polymerase sigma-70 region 2" evidence="5">
    <location>
        <begin position="25"/>
        <end position="87"/>
    </location>
</feature>
<dbReference type="InterPro" id="IPR014284">
    <property type="entry name" value="RNA_pol_sigma-70_dom"/>
</dbReference>
<dbReference type="STRING" id="1150600.ADIARSV_0260"/>
<dbReference type="Pfam" id="PF04542">
    <property type="entry name" value="Sigma70_r2"/>
    <property type="match status" value="1"/>
</dbReference>
<dbReference type="Pfam" id="PF08281">
    <property type="entry name" value="Sigma70_r4_2"/>
    <property type="match status" value="1"/>
</dbReference>
<dbReference type="SUPFAM" id="SSF88946">
    <property type="entry name" value="Sigma2 domain of RNA polymerase sigma factors"/>
    <property type="match status" value="1"/>
</dbReference>
<organism evidence="7 8">
    <name type="scientific">Arcticibacter svalbardensis MN12-7</name>
    <dbReference type="NCBI Taxonomy" id="1150600"/>
    <lineage>
        <taxon>Bacteria</taxon>
        <taxon>Pseudomonadati</taxon>
        <taxon>Bacteroidota</taxon>
        <taxon>Sphingobacteriia</taxon>
        <taxon>Sphingobacteriales</taxon>
        <taxon>Sphingobacteriaceae</taxon>
        <taxon>Arcticibacter</taxon>
    </lineage>
</organism>
<evidence type="ECO:0000256" key="2">
    <source>
        <dbReference type="ARBA" id="ARBA00023015"/>
    </source>
</evidence>
<evidence type="ECO:0000259" key="5">
    <source>
        <dbReference type="Pfam" id="PF04542"/>
    </source>
</evidence>
<protein>
    <submittedName>
        <fullName evidence="7">RNA polymerase ECF-type sigma factor</fullName>
    </submittedName>
</protein>
<dbReference type="Gene3D" id="1.10.1740.10">
    <property type="match status" value="1"/>
</dbReference>
<accession>R9GXQ0</accession>
<dbReference type="InterPro" id="IPR013325">
    <property type="entry name" value="RNA_pol_sigma_r2"/>
</dbReference>
<dbReference type="PANTHER" id="PTHR43133">
    <property type="entry name" value="RNA POLYMERASE ECF-TYPE SIGMA FACTO"/>
    <property type="match status" value="1"/>
</dbReference>
<evidence type="ECO:0000256" key="1">
    <source>
        <dbReference type="ARBA" id="ARBA00010641"/>
    </source>
</evidence>
<comment type="caution">
    <text evidence="7">The sequence shown here is derived from an EMBL/GenBank/DDBJ whole genome shotgun (WGS) entry which is preliminary data.</text>
</comment>
<keyword evidence="3" id="KW-0731">Sigma factor</keyword>
<dbReference type="Gene3D" id="1.10.10.10">
    <property type="entry name" value="Winged helix-like DNA-binding domain superfamily/Winged helix DNA-binding domain"/>
    <property type="match status" value="1"/>
</dbReference>
<evidence type="ECO:0000256" key="3">
    <source>
        <dbReference type="ARBA" id="ARBA00023082"/>
    </source>
</evidence>
<dbReference type="EMBL" id="AQPN01000009">
    <property type="protein sequence ID" value="EOR96531.1"/>
    <property type="molecule type" value="Genomic_DNA"/>
</dbReference>
<dbReference type="NCBIfam" id="TIGR02937">
    <property type="entry name" value="sigma70-ECF"/>
    <property type="match status" value="1"/>
</dbReference>
<dbReference type="OrthoDB" id="659948at2"/>
<dbReference type="RefSeq" id="WP_016193512.1">
    <property type="nucleotide sequence ID" value="NZ_AQPN01000009.1"/>
</dbReference>